<organism evidence="2 3">
    <name type="scientific">Enterococcus thailandicus</name>
    <dbReference type="NCBI Taxonomy" id="417368"/>
    <lineage>
        <taxon>Bacteria</taxon>
        <taxon>Bacillati</taxon>
        <taxon>Bacillota</taxon>
        <taxon>Bacilli</taxon>
        <taxon>Lactobacillales</taxon>
        <taxon>Enterococcaceae</taxon>
        <taxon>Enterococcus</taxon>
    </lineage>
</organism>
<dbReference type="PATRIC" id="fig|417368.6.peg.565"/>
<evidence type="ECO:0008006" key="5">
    <source>
        <dbReference type="Google" id="ProtNLM"/>
    </source>
</evidence>
<dbReference type="Proteomes" id="UP000321361">
    <property type="component" value="Unassembled WGS sequence"/>
</dbReference>
<gene>
    <name evidence="2" type="ORF">A6E74_10400</name>
    <name evidence="1" type="ORF">ETH01_21870</name>
</gene>
<evidence type="ECO:0000313" key="3">
    <source>
        <dbReference type="Proteomes" id="UP000078516"/>
    </source>
</evidence>
<dbReference type="EMBL" id="BJUG01000013">
    <property type="protein sequence ID" value="GEK37900.1"/>
    <property type="molecule type" value="Genomic_DNA"/>
</dbReference>
<sequence>MNLVIKEKDYQFVFGYGFIKEMNRRYSVTENGLTLKMGLESILSNFFNKDVETLVEMLKVANSTETPKVSEDDLANYIVENGSEVLFEELLEELKKSEFTKNKTLQLLERIQANQ</sequence>
<evidence type="ECO:0000313" key="1">
    <source>
        <dbReference type="EMBL" id="GEK37900.1"/>
    </source>
</evidence>
<evidence type="ECO:0000313" key="4">
    <source>
        <dbReference type="Proteomes" id="UP000321361"/>
    </source>
</evidence>
<dbReference type="InterPro" id="IPR024410">
    <property type="entry name" value="Phage_TAC_12"/>
</dbReference>
<keyword evidence="3" id="KW-1185">Reference proteome</keyword>
<accession>A0A179EPL5</accession>
<name>A0A179EPL5_ENTTH</name>
<reference evidence="2 3" key="1">
    <citation type="submission" date="2016-04" db="EMBL/GenBank/DDBJ databases">
        <title>Draft genome of an Enterococcus thailandicus strain isolated from bovine feces.</title>
        <authorList>
            <person name="Beukers A.G."/>
            <person name="Zaheer R."/>
            <person name="Goji N."/>
            <person name="Cook S.R."/>
            <person name="Amoako K."/>
            <person name="Chaves A.V."/>
            <person name="Ward M.P."/>
            <person name="Mcallister T.A."/>
        </authorList>
    </citation>
    <scope>NUCLEOTIDE SEQUENCE [LARGE SCALE GENOMIC DNA]</scope>
    <source>
        <strain evidence="2 3">F0711D 46</strain>
    </source>
</reference>
<comment type="caution">
    <text evidence="2">The sequence shown here is derived from an EMBL/GenBank/DDBJ whole genome shotgun (WGS) entry which is preliminary data.</text>
</comment>
<dbReference type="RefSeq" id="WP_067484904.1">
    <property type="nucleotide sequence ID" value="NZ_BJUG01000013.1"/>
</dbReference>
<dbReference type="AlphaFoldDB" id="A0A179EPL5"/>
<dbReference type="Pfam" id="PF12363">
    <property type="entry name" value="Phage_TAC_12"/>
    <property type="match status" value="1"/>
</dbReference>
<protein>
    <recommendedName>
        <fullName evidence="5">Phage protein</fullName>
    </recommendedName>
</protein>
<proteinExistence type="predicted"/>
<dbReference type="GeneID" id="77486867"/>
<dbReference type="KEGG" id="eth:CK496_04370"/>
<dbReference type="OrthoDB" id="2194999at2"/>
<reference evidence="1 4" key="2">
    <citation type="submission" date="2019-07" db="EMBL/GenBank/DDBJ databases">
        <title>Whole genome shotgun sequence of Enterococcus thailandicus NBRC 101867.</title>
        <authorList>
            <person name="Hosoyama A."/>
            <person name="Uohara A."/>
            <person name="Ohji S."/>
            <person name="Ichikawa N."/>
        </authorList>
    </citation>
    <scope>NUCLEOTIDE SEQUENCE [LARGE SCALE GENOMIC DNA]</scope>
    <source>
        <strain evidence="1 4">NBRC 101867</strain>
    </source>
</reference>
<dbReference type="Proteomes" id="UP000078516">
    <property type="component" value="Unassembled WGS sequence"/>
</dbReference>
<evidence type="ECO:0000313" key="2">
    <source>
        <dbReference type="EMBL" id="OAQ55002.1"/>
    </source>
</evidence>
<dbReference type="EMBL" id="LWMN01000016">
    <property type="protein sequence ID" value="OAQ55002.1"/>
    <property type="molecule type" value="Genomic_DNA"/>
</dbReference>